<evidence type="ECO:0000259" key="4">
    <source>
        <dbReference type="Pfam" id="PF00497"/>
    </source>
</evidence>
<reference evidence="5 6" key="1">
    <citation type="journal article" date="2020" name="Microorganisms">
        <title>Reliable Identification of Environmental Pseudomonas Isolates Using the rpoD Gene.</title>
        <authorList>
            <consortium name="The Broad Institute Genome Sequencing Platform"/>
            <person name="Girard L."/>
            <person name="Lood C."/>
            <person name="Rokni-Zadeh H."/>
            <person name="van Noort V."/>
            <person name="Lavigne R."/>
            <person name="De Mot R."/>
        </authorList>
    </citation>
    <scope>NUCLEOTIDE SEQUENCE [LARGE SCALE GENOMIC DNA]</scope>
    <source>
        <strain evidence="5 6">RW9S1A</strain>
    </source>
</reference>
<keyword evidence="2" id="KW-0732">Signal</keyword>
<feature type="region of interest" description="Disordered" evidence="3">
    <location>
        <begin position="246"/>
        <end position="267"/>
    </location>
</feature>
<dbReference type="RefSeq" id="WP_186661110.1">
    <property type="nucleotide sequence ID" value="NZ_CP077095.1"/>
</dbReference>
<sequence length="267" mass="30389">MRRVLAILLLWTTHSLAEQPVLRFSIAESWSMPLMRTEQDQPVEGILFELMHAIARETNTRPQYHLMARLRLQQAMRDGEIDVRCYVSTHWLTEPSGNYRWSIPLIEQRDLLIGRSGEYGTASADQLPAQAIGTVLGYTYPTLEALFAQGRLLREDSRNQSLVLHKLQAGRYQYAVSNQLSLQWFNRSLPPEQHLHVLAVLEEQALGCMVRDAPELPTQAVLEAIARIKQSGEMQRIIEHYGDIRQQAAPPSVAERPAHITPGQKSH</sequence>
<proteinExistence type="inferred from homology"/>
<feature type="domain" description="Solute-binding protein family 3/N-terminal" evidence="4">
    <location>
        <begin position="33"/>
        <end position="242"/>
    </location>
</feature>
<dbReference type="AlphaFoldDB" id="A0A9E6PSX3"/>
<dbReference type="KEGG" id="pxn:HU772_016675"/>
<evidence type="ECO:0000313" key="5">
    <source>
        <dbReference type="EMBL" id="QXI36977.1"/>
    </source>
</evidence>
<dbReference type="PANTHER" id="PTHR35936">
    <property type="entry name" value="MEMBRANE-BOUND LYTIC MUREIN TRANSGLYCOSYLASE F"/>
    <property type="match status" value="1"/>
</dbReference>
<accession>A0A9E6PSX3</accession>
<dbReference type="InterPro" id="IPR001638">
    <property type="entry name" value="Solute-binding_3/MltF_N"/>
</dbReference>
<comment type="similarity">
    <text evidence="1">Belongs to the bacterial solute-binding protein 3 family.</text>
</comment>
<protein>
    <submittedName>
        <fullName evidence="5">Transporter substrate-binding domain-containing protein</fullName>
    </submittedName>
</protein>
<name>A0A9E6PSX3_9PSED</name>
<dbReference type="EMBL" id="CP077095">
    <property type="protein sequence ID" value="QXI36977.1"/>
    <property type="molecule type" value="Genomic_DNA"/>
</dbReference>
<evidence type="ECO:0000256" key="3">
    <source>
        <dbReference type="SAM" id="MobiDB-lite"/>
    </source>
</evidence>
<dbReference type="PANTHER" id="PTHR35936:SF6">
    <property type="entry name" value="AMINO ACID ABC TRANSPORTER SUBSTRATE-BINDING PAAT FAMILY PROTEIN"/>
    <property type="match status" value="1"/>
</dbReference>
<dbReference type="Gene3D" id="3.40.190.10">
    <property type="entry name" value="Periplasmic binding protein-like II"/>
    <property type="match status" value="2"/>
</dbReference>
<gene>
    <name evidence="5" type="ORF">HU772_016675</name>
</gene>
<dbReference type="SUPFAM" id="SSF53850">
    <property type="entry name" value="Periplasmic binding protein-like II"/>
    <property type="match status" value="1"/>
</dbReference>
<reference evidence="5 6" key="2">
    <citation type="journal article" date="2021" name="Microorganisms">
        <title>The Ever-Expanding Pseudomonas Genus: Description of 43 New Species and Partition of the Pseudomonas putida Group.</title>
        <authorList>
            <person name="Girard L."/>
            <person name="Lood C."/>
            <person name="Hofte M."/>
            <person name="Vandamme P."/>
            <person name="Rokni-Zadeh H."/>
            <person name="van Noort V."/>
            <person name="Lavigne R."/>
            <person name="De Mot R."/>
        </authorList>
    </citation>
    <scope>NUCLEOTIDE SEQUENCE [LARGE SCALE GENOMIC DNA]</scope>
    <source>
        <strain evidence="5 6">RW9S1A</strain>
    </source>
</reference>
<evidence type="ECO:0000313" key="6">
    <source>
        <dbReference type="Proteomes" id="UP000633418"/>
    </source>
</evidence>
<evidence type="ECO:0000256" key="2">
    <source>
        <dbReference type="ARBA" id="ARBA00022729"/>
    </source>
</evidence>
<dbReference type="Proteomes" id="UP000633418">
    <property type="component" value="Chromosome"/>
</dbReference>
<organism evidence="5 6">
    <name type="scientific">Pseudomonas xantholysinigenes</name>
    <dbReference type="NCBI Taxonomy" id="2745490"/>
    <lineage>
        <taxon>Bacteria</taxon>
        <taxon>Pseudomonadati</taxon>
        <taxon>Pseudomonadota</taxon>
        <taxon>Gammaproteobacteria</taxon>
        <taxon>Pseudomonadales</taxon>
        <taxon>Pseudomonadaceae</taxon>
        <taxon>Pseudomonas</taxon>
    </lineage>
</organism>
<evidence type="ECO:0000256" key="1">
    <source>
        <dbReference type="ARBA" id="ARBA00010333"/>
    </source>
</evidence>
<keyword evidence="6" id="KW-1185">Reference proteome</keyword>
<dbReference type="Pfam" id="PF00497">
    <property type="entry name" value="SBP_bac_3"/>
    <property type="match status" value="1"/>
</dbReference>